<sequence>GDMTLTAAQIYPTTHARGEVLAGVIGPNQFDPDRWLRIRGNGATPAMPYSVFGELYLRASTIDQGGIVRAPLGRIVLGPTPNMNFNNDALHEVVLRAGSLTSTSAGGLLMPYGGTADGLKYFYNGEEVTFRDLADLGSAEIEIGVQIGQAKLTAEEGSVIDLSGGGELTGAGFFTGRGGSLDVLRTALANVNPGYEFSSPDAEVYAIVPSMAGGYASVSPDAGAGAPRVGEQITIPEGVAGLPAGTYTLMPSTYALLPGAFRVELGGTSPRQLAPQTLPPGMVLASGYLGVANTAIRDVLPTRIALTPAEAVRSYSQYNETGYSAFAIANAARFNGPAPRLERDAQSLHLDFGAWQGDVLDLSGEVRMAGAKDGAAGNLFLTANGPLEIKTQDALATERFASVDSEDLARVDAGILTVGGLFDLTQARAAPELGAYELGPRVVFEAGGGEVVVRDGASLRGGQVFLVSQDRVAVEGGALIEAEATDGRAIDYEHGYIFSDTYNLRNATGGAILGVSGGDIRFTAPTAPYDDGSGLRLNRIDIADGAMLRTPGSLSFSTNGVLNIGEAELNARYVTLTSPSIHVGTTESFARADEAGILGTGVRLSQSMLERLVRPSTAGQQALERLTLNAGGSINLLGEVTLDLRHAAGGANTMLLLETPALYGWGEAGETARIIADTVVWSGLSAGAGAADRPFVSLPPAPVADGGPGTGSGTLTIDARRIELGYAPYAQPQDQVALDRLALGFATVNLLASERMTANHRGTLSVYARGTDADSYAGGDLNLVTPVMTGNSGSFAEYRAGGDVRLTAPEGAAAPDLPTFRDLGAEVRLAGGTVTVDTSVALPSGRLVLEAEDGIRLTDRAAIDLSGRTITMFDVTRHSWGGDLVMETRDGTIVQDAGSMIDVSATGHDAGLIAATATGADGAVILAGGMRGAGATGFASGSVDIRARSLADFANLNESLNAGGFFEARTFVIGSGDLTIGDEVRARRVSISADGGSLTVNGRIDASGAKPGEIRLAARDDLVLAAGAHLDVSSSELQRDGRGDVIEAANRGRVELTSAAGRVSLGDGSVIDLRSADGVARGRVEINAQRLGADDVAIDAGGQLTIRGAQSIAVNAFRGYTPDDGRIDQGYLDVIHGDSVAFIDAALGNDALSGRLAGLASYGDAFHLRPGVEIRSATPDGNLIVDGDLDLSGYRYGPDADPSVRGSGEVGVLTIRAGGDLNIEGSISDGFAPPPETPDDPFFTLIPGETVEYPAGTTRPDDWWLDTDLTLQEDWTVPDTPFYQNFMGSVYDTNWNYYGPGQTVPAGTTLAAYNTAFEANTPLPSYTGVTPDTYESGRVWAAASMLAPGSQSWSMRLVSGADLASADSRTLTAASRLGGRGDMILNDPGKIGPDRSITNISVIRTGTGDLELLSGGDHVQKSLFGIYTAGAQIAVGDALDVGRAVQWDGSVLGGGNEAYEATLDPRRMYLTTGGGDLRLTAQGDVRGYTEATFGSSNADIGDWLWRQGGAGLDQPTAWGVNFGQYRFDPNTFALGFVGFSGVGTLGGGNVTVTAGGDIGSTTNVSGQEFVDVVTDGLAVVVGSSGRIDTSGRLVQSGGGDLVMVAGGRINTGLNERPEPDSRATIVNLRGSVAVRAGAIGQTTATGYGVGRLGDPRAVDITAPSNLIGYSPLVVSLGDAQARFTARGSLVVASGKDPGRAPLAGGQTIAGEDGATGTTAFSLWTDRSGMDLVSAGGDIVWSSWLTSDSYAPTYSPGRFTALAAGGSIMIRDALVLAPSHQSALELLARDHLLGNATRGNQVGMSGATPDRIATPFNPLWISDGPSGRTSNAFTEYGHLEGSGLYDGVVGSVLFAFGPNTAGALAQDSLDPIRLYALNGDIGLRSGLTYNSSDGTETYWVMSRPTHIRAGRDIVAGSHLMLNRDEKDVSVVRAGRDILNSSFRVGGPGLLDVAAGRNIYQAYTHGGAIFPDQRDQNLGVFQSLGPIIAGDTRPGAGIFLSAGLGVEGADLAAFAARYLDPTNLADPNRPLADQPGKAVRTYERELLEWLRSRHGYDGGADGARARFDGLSAEERGLFLRSVYFEELRLAGREYNDPESGRFGSYLRGREAIATFLPGMGEGDEPGDYFGSITFLEGAGVHTYAGGDVQILAPGGGLTLGADGIAPPVTTGLLTQGQGDIEVFTRESVLLGLSRVFTTFGGGITMWSAEGDINAGRGAKTTVVYTPPRRVYDDYGNVVLSPQTPTSGAGIATLNPIPEVPAGDIDLIAPLGTIDAGEAGIRVSGNINLAALQVINAANIQVQGDAAGIPMAAVVNTGALTAASSASTAVANQAADLAERSRPPMRTEIPTIITVTFAGFGE</sequence>
<proteinExistence type="predicted"/>
<feature type="domain" description="DUF3739" evidence="1">
    <location>
        <begin position="2198"/>
        <end position="2307"/>
    </location>
</feature>
<protein>
    <submittedName>
        <fullName evidence="2">Filamentous haemagglutinin family outer membrane protein</fullName>
    </submittedName>
</protein>
<organism evidence="2 3">
    <name type="scientific">Edaphosphingomonas laterariae</name>
    <dbReference type="NCBI Taxonomy" id="861865"/>
    <lineage>
        <taxon>Bacteria</taxon>
        <taxon>Pseudomonadati</taxon>
        <taxon>Pseudomonadota</taxon>
        <taxon>Alphaproteobacteria</taxon>
        <taxon>Sphingomonadales</taxon>
        <taxon>Rhizorhabdaceae</taxon>
        <taxon>Edaphosphingomonas</taxon>
    </lineage>
</organism>
<name>A0A239KQA0_9SPHN</name>
<dbReference type="InterPro" id="IPR021026">
    <property type="entry name" value="Filamn_hemagglutn_DUF3739"/>
</dbReference>
<evidence type="ECO:0000313" key="2">
    <source>
        <dbReference type="EMBL" id="SNT19912.1"/>
    </source>
</evidence>
<evidence type="ECO:0000313" key="3">
    <source>
        <dbReference type="Proteomes" id="UP000198281"/>
    </source>
</evidence>
<gene>
    <name evidence="2" type="ORF">SAMN06295912_1571</name>
</gene>
<keyword evidence="3" id="KW-1185">Reference proteome</keyword>
<feature type="non-terminal residue" evidence="2">
    <location>
        <position position="1"/>
    </location>
</feature>
<reference evidence="3" key="1">
    <citation type="submission" date="2017-06" db="EMBL/GenBank/DDBJ databases">
        <authorList>
            <person name="Varghese N."/>
            <person name="Submissions S."/>
        </authorList>
    </citation>
    <scope>NUCLEOTIDE SEQUENCE [LARGE SCALE GENOMIC DNA]</scope>
    <source>
        <strain evidence="3">LNB2</strain>
    </source>
</reference>
<accession>A0A239KQA0</accession>
<evidence type="ECO:0000259" key="1">
    <source>
        <dbReference type="Pfam" id="PF12545"/>
    </source>
</evidence>
<dbReference type="Pfam" id="PF12545">
    <property type="entry name" value="DUF3739"/>
    <property type="match status" value="1"/>
</dbReference>
<dbReference type="Proteomes" id="UP000198281">
    <property type="component" value="Unassembled WGS sequence"/>
</dbReference>
<dbReference type="EMBL" id="FZOS01000057">
    <property type="protein sequence ID" value="SNT19912.1"/>
    <property type="molecule type" value="Genomic_DNA"/>
</dbReference>